<dbReference type="AlphaFoldDB" id="A0A194V9Q9"/>
<keyword evidence="2" id="KW-0540">Nuclease</keyword>
<feature type="compositionally biased region" description="Polar residues" evidence="6">
    <location>
        <begin position="1"/>
        <end position="13"/>
    </location>
</feature>
<dbReference type="InterPro" id="IPR036397">
    <property type="entry name" value="RNaseH_sf"/>
</dbReference>
<dbReference type="InterPro" id="IPR047021">
    <property type="entry name" value="REXO1/3/4-like"/>
</dbReference>
<feature type="region of interest" description="Disordered" evidence="6">
    <location>
        <begin position="1"/>
        <end position="29"/>
    </location>
</feature>
<evidence type="ECO:0000256" key="3">
    <source>
        <dbReference type="ARBA" id="ARBA00022801"/>
    </source>
</evidence>
<comment type="function">
    <text evidence="5">Exoribonuclease involved in ribosome biosynthesis. Involved in the processing of ITS1, the internal transcribed spacer localized between the 18S and 5.8S rRNAs.</text>
</comment>
<name>A0A194V9Q9_CYTMA</name>
<evidence type="ECO:0000256" key="1">
    <source>
        <dbReference type="ARBA" id="ARBA00022552"/>
    </source>
</evidence>
<dbReference type="PANTHER" id="PTHR12801:SF45">
    <property type="entry name" value="RNA EXONUCLEASE 4"/>
    <property type="match status" value="1"/>
</dbReference>
<dbReference type="CDD" id="cd06137">
    <property type="entry name" value="DEDDh_RNase"/>
    <property type="match status" value="1"/>
</dbReference>
<protein>
    <submittedName>
        <fullName evidence="8">RNA exonuclease 3</fullName>
    </submittedName>
</protein>
<dbReference type="InterPro" id="IPR013520">
    <property type="entry name" value="Ribonucl_H"/>
</dbReference>
<dbReference type="GO" id="GO:0003676">
    <property type="term" value="F:nucleic acid binding"/>
    <property type="evidence" value="ECO:0007669"/>
    <property type="project" value="InterPro"/>
</dbReference>
<feature type="compositionally biased region" description="Basic and acidic residues" evidence="6">
    <location>
        <begin position="141"/>
        <end position="153"/>
    </location>
</feature>
<feature type="region of interest" description="Disordered" evidence="6">
    <location>
        <begin position="343"/>
        <end position="388"/>
    </location>
</feature>
<evidence type="ECO:0000256" key="6">
    <source>
        <dbReference type="SAM" id="MobiDB-lite"/>
    </source>
</evidence>
<feature type="region of interest" description="Disordered" evidence="6">
    <location>
        <begin position="126"/>
        <end position="153"/>
    </location>
</feature>
<dbReference type="GO" id="GO:0006364">
    <property type="term" value="P:rRNA processing"/>
    <property type="evidence" value="ECO:0007669"/>
    <property type="project" value="UniProtKB-KW"/>
</dbReference>
<dbReference type="EMBL" id="KN714758">
    <property type="protein sequence ID" value="KUI60752.1"/>
    <property type="molecule type" value="Genomic_DNA"/>
</dbReference>
<keyword evidence="4 8" id="KW-0269">Exonuclease</keyword>
<organism evidence="8 9">
    <name type="scientific">Cytospora mali</name>
    <name type="common">Apple Valsa canker fungus</name>
    <name type="synonym">Valsa mali</name>
    <dbReference type="NCBI Taxonomy" id="578113"/>
    <lineage>
        <taxon>Eukaryota</taxon>
        <taxon>Fungi</taxon>
        <taxon>Dikarya</taxon>
        <taxon>Ascomycota</taxon>
        <taxon>Pezizomycotina</taxon>
        <taxon>Sordariomycetes</taxon>
        <taxon>Sordariomycetidae</taxon>
        <taxon>Diaporthales</taxon>
        <taxon>Cytosporaceae</taxon>
        <taxon>Cytospora</taxon>
    </lineage>
</organism>
<keyword evidence="3" id="KW-0378">Hydrolase</keyword>
<dbReference type="GO" id="GO:0004527">
    <property type="term" value="F:exonuclease activity"/>
    <property type="evidence" value="ECO:0007669"/>
    <property type="project" value="UniProtKB-KW"/>
</dbReference>
<feature type="compositionally biased region" description="Basic and acidic residues" evidence="6">
    <location>
        <begin position="343"/>
        <end position="353"/>
    </location>
</feature>
<dbReference type="InterPro" id="IPR012337">
    <property type="entry name" value="RNaseH-like_sf"/>
</dbReference>
<reference evidence="9" key="1">
    <citation type="submission" date="2014-12" db="EMBL/GenBank/DDBJ databases">
        <title>Genome Sequence of Valsa Canker Pathogens Uncovers a Specific Adaption of Colonization on Woody Bark.</title>
        <authorList>
            <person name="Yin Z."/>
            <person name="Liu H."/>
            <person name="Gao X."/>
            <person name="Li Z."/>
            <person name="Song N."/>
            <person name="Ke X."/>
            <person name="Dai Q."/>
            <person name="Wu Y."/>
            <person name="Sun Y."/>
            <person name="Xu J.-R."/>
            <person name="Kang Z.K."/>
            <person name="Wang L."/>
            <person name="Huang L."/>
        </authorList>
    </citation>
    <scope>NUCLEOTIDE SEQUENCE [LARGE SCALE GENOMIC DNA]</scope>
    <source>
        <strain evidence="9">SXYL134</strain>
    </source>
</reference>
<dbReference type="STRING" id="694573.A0A194V9Q9"/>
<dbReference type="GO" id="GO:0005634">
    <property type="term" value="C:nucleus"/>
    <property type="evidence" value="ECO:0007669"/>
    <property type="project" value="TreeGrafter"/>
</dbReference>
<dbReference type="GO" id="GO:0000027">
    <property type="term" value="P:ribosomal large subunit assembly"/>
    <property type="evidence" value="ECO:0007669"/>
    <property type="project" value="TreeGrafter"/>
</dbReference>
<keyword evidence="1" id="KW-0698">rRNA processing</keyword>
<sequence>MDQLSPSIPQVSSAVLGGTGLPSDASPGTTLLPFETSASGALLLGPYPTKEAYMKQFQALKQNKETLEKGGYVMRVLTEKDLEQKRKCLRCHKFLVKKPFKSSRERKPRPGSVSVKEPEAGCALRGTAISSPPAAMSGRTSSDRNSAKEPKQDCKYHDGTFNGRIWSCCRTGVYNTPCQTSADHLAAVYQPGELEQLYRFYSTPAAPPSQPRRLAVAIDCEMGTSVTNNPVLIRVTLIDYFTSKVLIDKLVFPDEPILHYNTRFSGVTYAQMARARSRGECLYGTAAARNAIWKYVGPGTIVVAHSGQNDMSVLRWIHGSIVDTFLVESLPVVKMQKEAREAEIREKQAREEAGMVTGPSEKKQQSSNPNQPTGEPKKKNPKGSGQFSLKTLARERLGRDIQMGKGGHDSIEDAIAARDIAAWNVLNFGRVVYTV</sequence>
<keyword evidence="9" id="KW-1185">Reference proteome</keyword>
<dbReference type="Proteomes" id="UP000078576">
    <property type="component" value="Unassembled WGS sequence"/>
</dbReference>
<gene>
    <name evidence="8" type="ORF">VP1G_07939</name>
</gene>
<evidence type="ECO:0000256" key="5">
    <source>
        <dbReference type="ARBA" id="ARBA00025599"/>
    </source>
</evidence>
<feature type="domain" description="Exonuclease" evidence="7">
    <location>
        <begin position="214"/>
        <end position="430"/>
    </location>
</feature>
<dbReference type="SUPFAM" id="SSF53098">
    <property type="entry name" value="Ribonuclease H-like"/>
    <property type="match status" value="1"/>
</dbReference>
<proteinExistence type="predicted"/>
<evidence type="ECO:0000256" key="4">
    <source>
        <dbReference type="ARBA" id="ARBA00022839"/>
    </source>
</evidence>
<dbReference type="Gene3D" id="3.30.420.10">
    <property type="entry name" value="Ribonuclease H-like superfamily/Ribonuclease H"/>
    <property type="match status" value="1"/>
</dbReference>
<accession>A0A194V9Q9</accession>
<evidence type="ECO:0000256" key="2">
    <source>
        <dbReference type="ARBA" id="ARBA00022722"/>
    </source>
</evidence>
<dbReference type="PANTHER" id="PTHR12801">
    <property type="entry name" value="RNA EXONUCLEASE REXO1 / RECO3 FAMILY MEMBER-RELATED"/>
    <property type="match status" value="1"/>
</dbReference>
<dbReference type="OrthoDB" id="16516at2759"/>
<evidence type="ECO:0000313" key="8">
    <source>
        <dbReference type="EMBL" id="KUI60752.1"/>
    </source>
</evidence>
<dbReference type="SMART" id="SM00479">
    <property type="entry name" value="EXOIII"/>
    <property type="match status" value="1"/>
</dbReference>
<evidence type="ECO:0000313" key="9">
    <source>
        <dbReference type="Proteomes" id="UP000078576"/>
    </source>
</evidence>
<evidence type="ECO:0000259" key="7">
    <source>
        <dbReference type="SMART" id="SM00479"/>
    </source>
</evidence>